<feature type="region of interest" description="Disordered" evidence="1">
    <location>
        <begin position="1"/>
        <end position="20"/>
    </location>
</feature>
<dbReference type="Proteomes" id="UP001602245">
    <property type="component" value="Unassembled WGS sequence"/>
</dbReference>
<feature type="transmembrane region" description="Helical" evidence="2">
    <location>
        <begin position="228"/>
        <end position="249"/>
    </location>
</feature>
<feature type="transmembrane region" description="Helical" evidence="2">
    <location>
        <begin position="26"/>
        <end position="44"/>
    </location>
</feature>
<evidence type="ECO:0000313" key="3">
    <source>
        <dbReference type="EMBL" id="MFF5296971.1"/>
    </source>
</evidence>
<feature type="transmembrane region" description="Helical" evidence="2">
    <location>
        <begin position="50"/>
        <end position="71"/>
    </location>
</feature>
<proteinExistence type="predicted"/>
<feature type="transmembrane region" description="Helical" evidence="2">
    <location>
        <begin position="576"/>
        <end position="595"/>
    </location>
</feature>
<reference evidence="3 4" key="1">
    <citation type="submission" date="2024-10" db="EMBL/GenBank/DDBJ databases">
        <title>The Natural Products Discovery Center: Release of the First 8490 Sequenced Strains for Exploring Actinobacteria Biosynthetic Diversity.</title>
        <authorList>
            <person name="Kalkreuter E."/>
            <person name="Kautsar S.A."/>
            <person name="Yang D."/>
            <person name="Bader C.D."/>
            <person name="Teijaro C.N."/>
            <person name="Fluegel L."/>
            <person name="Davis C.M."/>
            <person name="Simpson J.R."/>
            <person name="Lauterbach L."/>
            <person name="Steele A.D."/>
            <person name="Gui C."/>
            <person name="Meng S."/>
            <person name="Li G."/>
            <person name="Viehrig K."/>
            <person name="Ye F."/>
            <person name="Su P."/>
            <person name="Kiefer A.F."/>
            <person name="Nichols A."/>
            <person name="Cepeda A.J."/>
            <person name="Yan W."/>
            <person name="Fan B."/>
            <person name="Jiang Y."/>
            <person name="Adhikari A."/>
            <person name="Zheng C.-J."/>
            <person name="Schuster L."/>
            <person name="Cowan T.M."/>
            <person name="Smanski M.J."/>
            <person name="Chevrette M.G."/>
            <person name="De Carvalho L.P.S."/>
            <person name="Shen B."/>
        </authorList>
    </citation>
    <scope>NUCLEOTIDE SEQUENCE [LARGE SCALE GENOMIC DNA]</scope>
    <source>
        <strain evidence="3 4">NPDC000087</strain>
    </source>
</reference>
<feature type="transmembrane region" description="Helical" evidence="2">
    <location>
        <begin position="139"/>
        <end position="159"/>
    </location>
</feature>
<comment type="caution">
    <text evidence="3">The sequence shown here is derived from an EMBL/GenBank/DDBJ whole genome shotgun (WGS) entry which is preliminary data.</text>
</comment>
<sequence>MTEVMLDTTPEVGPAPTPARRRPAPALPWLVPAAVLVALLLTTGTPPWAVLGYAAYFLVAVLLPGTLVHRAVRGSSGNLAEDLGLGGATGLLLTIAGWALAAATGLQALLPAWPLLIIAVFLAVPALRRHWRIADPRPLPLRWSWALAGAVALAVLSLWPTWRATPLPPADASWYPDLDYHLALVREMMRSMPFQVPEVAGDTLRYHYLSDADMATASMITRIDPATVLLRLWLPPIIALTALVTAALGRQVTGKWWAGALGGVLAVAGLPLVLGSPITALGGNAISYISPSESYQLPLVGLLLVIAVDALRGRAIGPAWVLIFPLALACAGAKSSGLPPVVAGLAAAGVAMAIWRRDRLRTALALFALVLVAMVIGFQLFAGGGAGTLAVSPLAIMFSFAPYRQTLGAYDLNNGALPQGIAHASAGGLAFVAALVAWWLLMQVSRLAGLALLGAGRARRDPAAWLLAGVTVAGVGGMWLFWHPSASQAYFWLGVLPFATVLTVWLLADRAPSRRTVVAGLLAGAVWAVLAPKLGGAPEHTVASWSLALLRPLLLTAAVTAVVVAVAFWRGRGTWRALPAALLAAVLGAGVGGFADRVATDLPKALHPATLAKPAVGRDEMAAAMWLDRHAGADDIIATNVHCLLPQAPGTCDARAFWVSALTGRRALVESWGYTDQALAAAGTNGKKYFLQPAPYPARFALNERVFAQGDPADVATVRDTYHVRWLFADRRYGPVSPELARAGVVRHTAGPVTIYELVDPPR</sequence>
<feature type="transmembrane region" description="Helical" evidence="2">
    <location>
        <begin position="256"/>
        <end position="274"/>
    </location>
</feature>
<feature type="transmembrane region" description="Helical" evidence="2">
    <location>
        <begin position="489"/>
        <end position="508"/>
    </location>
</feature>
<feature type="transmembrane region" description="Helical" evidence="2">
    <location>
        <begin position="420"/>
        <end position="442"/>
    </location>
</feature>
<feature type="transmembrane region" description="Helical" evidence="2">
    <location>
        <begin position="367"/>
        <end position="400"/>
    </location>
</feature>
<organism evidence="3 4">
    <name type="scientific">Paractinoplanes globisporus</name>
    <dbReference type="NCBI Taxonomy" id="113565"/>
    <lineage>
        <taxon>Bacteria</taxon>
        <taxon>Bacillati</taxon>
        <taxon>Actinomycetota</taxon>
        <taxon>Actinomycetes</taxon>
        <taxon>Micromonosporales</taxon>
        <taxon>Micromonosporaceae</taxon>
        <taxon>Paractinoplanes</taxon>
    </lineage>
</organism>
<keyword evidence="2" id="KW-1133">Transmembrane helix</keyword>
<feature type="transmembrane region" description="Helical" evidence="2">
    <location>
        <begin position="548"/>
        <end position="569"/>
    </location>
</feature>
<feature type="transmembrane region" description="Helical" evidence="2">
    <location>
        <begin position="340"/>
        <end position="355"/>
    </location>
</feature>
<feature type="transmembrane region" description="Helical" evidence="2">
    <location>
        <begin position="517"/>
        <end position="536"/>
    </location>
</feature>
<evidence type="ECO:0000256" key="2">
    <source>
        <dbReference type="SAM" id="Phobius"/>
    </source>
</evidence>
<dbReference type="EMBL" id="JBIAZU010000009">
    <property type="protein sequence ID" value="MFF5296971.1"/>
    <property type="molecule type" value="Genomic_DNA"/>
</dbReference>
<evidence type="ECO:0008006" key="5">
    <source>
        <dbReference type="Google" id="ProtNLM"/>
    </source>
</evidence>
<accession>A0ABW6WXN7</accession>
<feature type="transmembrane region" description="Helical" evidence="2">
    <location>
        <begin position="463"/>
        <end position="483"/>
    </location>
</feature>
<feature type="transmembrane region" description="Helical" evidence="2">
    <location>
        <begin position="83"/>
        <end position="102"/>
    </location>
</feature>
<name>A0ABW6WXN7_9ACTN</name>
<gene>
    <name evidence="3" type="ORF">ACFY35_46710</name>
</gene>
<keyword evidence="4" id="KW-1185">Reference proteome</keyword>
<evidence type="ECO:0000313" key="4">
    <source>
        <dbReference type="Proteomes" id="UP001602245"/>
    </source>
</evidence>
<protein>
    <recommendedName>
        <fullName evidence="5">Glycosyltransferase RgtA/B/C/D-like domain-containing protein</fullName>
    </recommendedName>
</protein>
<keyword evidence="2" id="KW-0812">Transmembrane</keyword>
<feature type="transmembrane region" description="Helical" evidence="2">
    <location>
        <begin position="108"/>
        <end position="127"/>
    </location>
</feature>
<evidence type="ECO:0000256" key="1">
    <source>
        <dbReference type="SAM" id="MobiDB-lite"/>
    </source>
</evidence>
<dbReference type="RefSeq" id="WP_020515838.1">
    <property type="nucleotide sequence ID" value="NZ_JBIAZU010000009.1"/>
</dbReference>
<keyword evidence="2" id="KW-0472">Membrane</keyword>